<dbReference type="PROSITE" id="PS51019">
    <property type="entry name" value="REELIN"/>
    <property type="match status" value="1"/>
</dbReference>
<dbReference type="InterPro" id="IPR002861">
    <property type="entry name" value="Reeler_dom"/>
</dbReference>
<gene>
    <name evidence="10" type="ORF">QR98_0031230</name>
</gene>
<dbReference type="InterPro" id="IPR042307">
    <property type="entry name" value="Reeler_sf"/>
</dbReference>
<keyword evidence="6" id="KW-0732">Signal</keyword>
<reference evidence="10 11" key="1">
    <citation type="journal article" date="2015" name="Parasit. Vectors">
        <title>Draft genome of the scabies mite.</title>
        <authorList>
            <person name="Rider S.D.Jr."/>
            <person name="Morgan M.S."/>
            <person name="Arlian L.G."/>
        </authorList>
    </citation>
    <scope>NUCLEOTIDE SEQUENCE [LARGE SCALE GENOMIC DNA]</scope>
    <source>
        <strain evidence="10">Arlian Lab</strain>
    </source>
</reference>
<proteinExistence type="inferred from homology"/>
<feature type="region of interest" description="Disordered" evidence="9">
    <location>
        <begin position="171"/>
        <end position="202"/>
    </location>
</feature>
<dbReference type="PANTHER" id="PTHR45828">
    <property type="entry name" value="CYTOCHROME B561/FERRIC REDUCTASE TRANSMEMBRANE"/>
    <property type="match status" value="1"/>
</dbReference>
<keyword evidence="5" id="KW-0399">Innate immunity</keyword>
<dbReference type="VEuPathDB" id="VectorBase:SSCA002062"/>
<keyword evidence="3" id="KW-0964">Secreted</keyword>
<keyword evidence="7" id="KW-0391">Immunity</keyword>
<evidence type="ECO:0000256" key="4">
    <source>
        <dbReference type="ARBA" id="ARBA00022529"/>
    </source>
</evidence>
<accession>A0A132A0S1</accession>
<dbReference type="GO" id="GO:0005576">
    <property type="term" value="C:extracellular region"/>
    <property type="evidence" value="ECO:0007669"/>
    <property type="project" value="UniProtKB-SubCell"/>
</dbReference>
<evidence type="ECO:0000256" key="8">
    <source>
        <dbReference type="ARBA" id="ARBA00023022"/>
    </source>
</evidence>
<evidence type="ECO:0000313" key="11">
    <source>
        <dbReference type="Proteomes" id="UP000616769"/>
    </source>
</evidence>
<evidence type="ECO:0000256" key="7">
    <source>
        <dbReference type="ARBA" id="ARBA00022859"/>
    </source>
</evidence>
<feature type="compositionally biased region" description="Low complexity" evidence="9">
    <location>
        <begin position="173"/>
        <end position="193"/>
    </location>
</feature>
<dbReference type="GO" id="GO:0042742">
    <property type="term" value="P:defense response to bacterium"/>
    <property type="evidence" value="ECO:0007669"/>
    <property type="project" value="UniProtKB-KW"/>
</dbReference>
<dbReference type="CDD" id="cd08544">
    <property type="entry name" value="Reeler"/>
    <property type="match status" value="1"/>
</dbReference>
<dbReference type="InterPro" id="IPR051237">
    <property type="entry name" value="Ferric-chelate_Red/DefProt"/>
</dbReference>
<evidence type="ECO:0000256" key="1">
    <source>
        <dbReference type="ARBA" id="ARBA00004613"/>
    </source>
</evidence>
<dbReference type="Pfam" id="PF02014">
    <property type="entry name" value="Reeler"/>
    <property type="match status" value="1"/>
</dbReference>
<name>A0A132A0S1_SARSC</name>
<dbReference type="OrthoDB" id="6488868at2759"/>
<organism evidence="10 11">
    <name type="scientific">Sarcoptes scabiei</name>
    <name type="common">Itch mite</name>
    <name type="synonym">Acarus scabiei</name>
    <dbReference type="NCBI Taxonomy" id="52283"/>
    <lineage>
        <taxon>Eukaryota</taxon>
        <taxon>Metazoa</taxon>
        <taxon>Ecdysozoa</taxon>
        <taxon>Arthropoda</taxon>
        <taxon>Chelicerata</taxon>
        <taxon>Arachnida</taxon>
        <taxon>Acari</taxon>
        <taxon>Acariformes</taxon>
        <taxon>Sarcoptiformes</taxon>
        <taxon>Astigmata</taxon>
        <taxon>Psoroptidia</taxon>
        <taxon>Sarcoptoidea</taxon>
        <taxon>Sarcoptidae</taxon>
        <taxon>Sarcoptinae</taxon>
        <taxon>Sarcoptes</taxon>
    </lineage>
</organism>
<comment type="caution">
    <text evidence="10">The sequence shown here is derived from an EMBL/GenBank/DDBJ whole genome shotgun (WGS) entry which is preliminary data.</text>
</comment>
<evidence type="ECO:0000256" key="9">
    <source>
        <dbReference type="SAM" id="MobiDB-lite"/>
    </source>
</evidence>
<keyword evidence="4" id="KW-0929">Antimicrobial</keyword>
<dbReference type="GO" id="GO:0016020">
    <property type="term" value="C:membrane"/>
    <property type="evidence" value="ECO:0007669"/>
    <property type="project" value="TreeGrafter"/>
</dbReference>
<dbReference type="AlphaFoldDB" id="A0A132A0S1"/>
<dbReference type="EMBL" id="JXLN01009872">
    <property type="protein sequence ID" value="KPM04672.1"/>
    <property type="molecule type" value="Genomic_DNA"/>
</dbReference>
<comment type="subcellular location">
    <subcellularLocation>
        <location evidence="1">Secreted</location>
    </subcellularLocation>
</comment>
<protein>
    <submittedName>
        <fullName evidence="10">Reeler-like heparin-binding domain protein</fullName>
    </submittedName>
</protein>
<evidence type="ECO:0000313" key="10">
    <source>
        <dbReference type="EMBL" id="KPM04672.1"/>
    </source>
</evidence>
<evidence type="ECO:0000256" key="6">
    <source>
        <dbReference type="ARBA" id="ARBA00022729"/>
    </source>
</evidence>
<sequence>MQSKAIKSSRLIIWTLFIGSFIVNFHQILAYSNGAPNGEACRTLYPGHGVDKQYGRSNYRIHVSHRFNDSKIIVTLYSPTDTFLGFIMQARLHTDREMLVNGVFSTNEHTQALNCLGGYQNTLTHVSAYPKYKIETTWTAPKNFFSDIVFRVTVVQSKNIFWTTIDSDVIELSPSSSSSSSLPPNQMNNNNQQGGINTFNIHNDFNQQSPPSSIPSGFVVNKEPDSVSKAPYNVALSSLAITPPSQYSTVSQQSPLVQSYPLLSRYDSNLDLAYYLDYNVCARKLCFGLPNGCLRKRNCLMLLTSTIIPYTDSTVEFEIIADHRSSSRYRPSSFNYPLSSPPATSTSSLTSPSTSAYYSLAFSHDKQMGL</sequence>
<evidence type="ECO:0000256" key="2">
    <source>
        <dbReference type="ARBA" id="ARBA00008501"/>
    </source>
</evidence>
<dbReference type="Gene3D" id="2.60.40.4060">
    <property type="entry name" value="Reeler domain"/>
    <property type="match status" value="1"/>
</dbReference>
<dbReference type="PANTHER" id="PTHR45828:SF9">
    <property type="entry name" value="CELL WALL INTEGRITY AND STRESS RESPONSE COMPONENT 4-LIKE-RELATED"/>
    <property type="match status" value="1"/>
</dbReference>
<evidence type="ECO:0000256" key="3">
    <source>
        <dbReference type="ARBA" id="ARBA00022525"/>
    </source>
</evidence>
<comment type="similarity">
    <text evidence="2">Belongs to the insect defense protein family.</text>
</comment>
<evidence type="ECO:0000256" key="5">
    <source>
        <dbReference type="ARBA" id="ARBA00022588"/>
    </source>
</evidence>
<keyword evidence="8" id="KW-0044">Antibiotic</keyword>
<dbReference type="GO" id="GO:0045087">
    <property type="term" value="P:innate immune response"/>
    <property type="evidence" value="ECO:0007669"/>
    <property type="project" value="UniProtKB-KW"/>
</dbReference>
<dbReference type="Proteomes" id="UP000616769">
    <property type="component" value="Unassembled WGS sequence"/>
</dbReference>